<evidence type="ECO:0000313" key="1">
    <source>
        <dbReference type="EMBL" id="OSD06886.1"/>
    </source>
</evidence>
<organism evidence="1 2">
    <name type="scientific">Trametes coccinea (strain BRFM310)</name>
    <name type="common">Pycnoporus coccineus</name>
    <dbReference type="NCBI Taxonomy" id="1353009"/>
    <lineage>
        <taxon>Eukaryota</taxon>
        <taxon>Fungi</taxon>
        <taxon>Dikarya</taxon>
        <taxon>Basidiomycota</taxon>
        <taxon>Agaricomycotina</taxon>
        <taxon>Agaricomycetes</taxon>
        <taxon>Polyporales</taxon>
        <taxon>Polyporaceae</taxon>
        <taxon>Trametes</taxon>
    </lineage>
</organism>
<dbReference type="EMBL" id="KZ084089">
    <property type="protein sequence ID" value="OSD06886.1"/>
    <property type="molecule type" value="Genomic_DNA"/>
</dbReference>
<protein>
    <submittedName>
        <fullName evidence="1">Uncharacterized protein</fullName>
    </submittedName>
</protein>
<dbReference type="AlphaFoldDB" id="A0A1Y2J0H5"/>
<name>A0A1Y2J0H5_TRAC3</name>
<evidence type="ECO:0000313" key="2">
    <source>
        <dbReference type="Proteomes" id="UP000193067"/>
    </source>
</evidence>
<reference evidence="1 2" key="1">
    <citation type="journal article" date="2015" name="Biotechnol. Biofuels">
        <title>Enhanced degradation of softwood versus hardwood by the white-rot fungus Pycnoporus coccineus.</title>
        <authorList>
            <person name="Couturier M."/>
            <person name="Navarro D."/>
            <person name="Chevret D."/>
            <person name="Henrissat B."/>
            <person name="Piumi F."/>
            <person name="Ruiz-Duenas F.J."/>
            <person name="Martinez A.T."/>
            <person name="Grigoriev I.V."/>
            <person name="Riley R."/>
            <person name="Lipzen A."/>
            <person name="Berrin J.G."/>
            <person name="Master E.R."/>
            <person name="Rosso M.N."/>
        </authorList>
    </citation>
    <scope>NUCLEOTIDE SEQUENCE [LARGE SCALE GENOMIC DNA]</scope>
    <source>
        <strain evidence="1 2">BRFM310</strain>
    </source>
</reference>
<accession>A0A1Y2J0H5</accession>
<keyword evidence="2" id="KW-1185">Reference proteome</keyword>
<dbReference type="Proteomes" id="UP000193067">
    <property type="component" value="Unassembled WGS sequence"/>
</dbReference>
<proteinExistence type="predicted"/>
<gene>
    <name evidence="1" type="ORF">PYCCODRAFT_776996</name>
</gene>
<sequence length="188" mass="21054">MTTSSLLSVTFHVQDCFTSSPRNSEYLVQFGVWDRASRCPGGGLSSIDLFLLYGTCCLIVFSLSGSTSYPNCHAYRRRLATGCTTAGQARAFMALARWHLQFRDRPHLLLSPSYPIPLRPSRYPYEMIIGARNGIAMVRVGWLHHRCLSSQSQSTRTCQIAGTDSQWRHGPRAHAWNLSDPGCRDCLP</sequence>